<dbReference type="Proteomes" id="UP001151760">
    <property type="component" value="Unassembled WGS sequence"/>
</dbReference>
<name>A0ABQ5DNV1_9ASTR</name>
<organism evidence="1 2">
    <name type="scientific">Tanacetum coccineum</name>
    <dbReference type="NCBI Taxonomy" id="301880"/>
    <lineage>
        <taxon>Eukaryota</taxon>
        <taxon>Viridiplantae</taxon>
        <taxon>Streptophyta</taxon>
        <taxon>Embryophyta</taxon>
        <taxon>Tracheophyta</taxon>
        <taxon>Spermatophyta</taxon>
        <taxon>Magnoliopsida</taxon>
        <taxon>eudicotyledons</taxon>
        <taxon>Gunneridae</taxon>
        <taxon>Pentapetalae</taxon>
        <taxon>asterids</taxon>
        <taxon>campanulids</taxon>
        <taxon>Asterales</taxon>
        <taxon>Asteraceae</taxon>
        <taxon>Asteroideae</taxon>
        <taxon>Anthemideae</taxon>
        <taxon>Anthemidinae</taxon>
        <taxon>Tanacetum</taxon>
    </lineage>
</organism>
<evidence type="ECO:0008006" key="3">
    <source>
        <dbReference type="Google" id="ProtNLM"/>
    </source>
</evidence>
<evidence type="ECO:0000313" key="1">
    <source>
        <dbReference type="EMBL" id="GJT40553.1"/>
    </source>
</evidence>
<dbReference type="EMBL" id="BQNB010015485">
    <property type="protein sequence ID" value="GJT40553.1"/>
    <property type="molecule type" value="Genomic_DNA"/>
</dbReference>
<sequence>EVLKTRFFSRNPTSSLCGASVEPGEVVLGHGCALLRKKFEEDLHHLCVEMEVFKTLKILSNHPDGQFHVLNASSRANLCQSSDLRYDEFSIQTQEYLKKFSSTITLVLPIEEPNNSLSMGDEHFDTIPSIENLVPIPSEFEGIFDNTSDVPNCDNVESDLVESLINRDTLIVYSSKIDPILEEFVGELAHIVPIPPGIVGCISIDVSDNSNNTLLELPEFESFHFDPSFLHPPLEPPDVEICLHFEPDVPVINNFDEPFRFGTYNFEALMFGVIVPVSSASISFSFCH</sequence>
<comment type="caution">
    <text evidence="1">The sequence shown here is derived from an EMBL/GenBank/DDBJ whole genome shotgun (WGS) entry which is preliminary data.</text>
</comment>
<protein>
    <recommendedName>
        <fullName evidence="3">RNA polymerase alpha subunit</fullName>
    </recommendedName>
</protein>
<reference evidence="1" key="2">
    <citation type="submission" date="2022-01" db="EMBL/GenBank/DDBJ databases">
        <authorList>
            <person name="Yamashiro T."/>
            <person name="Shiraishi A."/>
            <person name="Satake H."/>
            <person name="Nakayama K."/>
        </authorList>
    </citation>
    <scope>NUCLEOTIDE SEQUENCE</scope>
</reference>
<reference evidence="1" key="1">
    <citation type="journal article" date="2022" name="Int. J. Mol. Sci.">
        <title>Draft Genome of Tanacetum Coccineum: Genomic Comparison of Closely Related Tanacetum-Family Plants.</title>
        <authorList>
            <person name="Yamashiro T."/>
            <person name="Shiraishi A."/>
            <person name="Nakayama K."/>
            <person name="Satake H."/>
        </authorList>
    </citation>
    <scope>NUCLEOTIDE SEQUENCE</scope>
</reference>
<proteinExistence type="predicted"/>
<evidence type="ECO:0000313" key="2">
    <source>
        <dbReference type="Proteomes" id="UP001151760"/>
    </source>
</evidence>
<feature type="non-terminal residue" evidence="1">
    <location>
        <position position="1"/>
    </location>
</feature>
<accession>A0ABQ5DNV1</accession>
<keyword evidence="2" id="KW-1185">Reference proteome</keyword>
<gene>
    <name evidence="1" type="ORF">Tco_0940418</name>
</gene>